<proteinExistence type="inferred from homology"/>
<dbReference type="InterPro" id="IPR016024">
    <property type="entry name" value="ARM-type_fold"/>
</dbReference>
<dbReference type="InterPro" id="IPR011989">
    <property type="entry name" value="ARM-like"/>
</dbReference>
<dbReference type="Pfam" id="PF12348">
    <property type="entry name" value="CLASP_N"/>
    <property type="match status" value="2"/>
</dbReference>
<feature type="region of interest" description="Disordered" evidence="7">
    <location>
        <begin position="736"/>
        <end position="755"/>
    </location>
</feature>
<dbReference type="GO" id="GO:0005856">
    <property type="term" value="C:cytoskeleton"/>
    <property type="evidence" value="ECO:0007669"/>
    <property type="project" value="UniProtKB-SubCell"/>
</dbReference>
<dbReference type="InterPro" id="IPR021133">
    <property type="entry name" value="HEAT_type_2"/>
</dbReference>
<feature type="domain" description="TOG" evidence="8">
    <location>
        <begin position="1103"/>
        <end position="1315"/>
    </location>
</feature>
<keyword evidence="3" id="KW-0677">Repeat</keyword>
<feature type="region of interest" description="Disordered" evidence="7">
    <location>
        <begin position="468"/>
        <end position="529"/>
    </location>
</feature>
<evidence type="ECO:0000256" key="2">
    <source>
        <dbReference type="ARBA" id="ARBA00022490"/>
    </source>
</evidence>
<sequence length="1858" mass="203167">MTEGALEGLSLLNADLIGEVLYEGLEAALVFVENCGHAGKTTGEVMSGIVAKCIAAPRTKSKDLALQITLMYVEIEKHEIVEEELIKGMEQKNPKVVAACVSALHTALKQFGNKVIAIKPMVKKIPILLSDRDKGVRDEMKALVIEMHRWIGAAIEPHIASLQAVIQQELRESFSGGGGGAQPTRYLRSQQNRVRDAPAADCADGAAEDDDAETGGGDSGDMDPYDLLDPVEILSKLPKDFYDKLEAKKWQERKEALDALENLLKSAPKLEPGDYADLVRALKKVISKDTNVMLVALGGRLLGMVASGLRNKFSPYACACVQAILEKFKEKKTNVVTALREAIDAIYPCTNLEAIMEDMLAAFDNKNPSIKAESSLFLARALCHTQPAAFNKKLIKAYVAGLLKLLESADPSVRDAAAEALGTATKLVGEKNIAPHIGKLEPLKEQKIKEFADKVTILAVIQVKVAAPKKEAKKPTPSPSARGDSKPTAGSSQPKPVRRPNSAKPPAKKAPASRGPPTPPREQELSQEEVDAKAEMLFPADVISGLGDSNWKTRLSAVQSFHSTVQGLTSSDATSQVLYRTLNKKPGLKDTNVQVLKARVEACKYITENFPVSTTAADFVLQDVVTKLGEASCASICADCLTSLAEACGLEHVLNEGLTYAMDSQKNPKVQSEIMNIKSIIAHCKKALTATNPNVRTSAVNFLGILSLYVGPSLINHFDSEKPATKQLISLELDKHANSTPPTPTRQMGTVSKSASKASVNDIEEAFEDATEDEPAVVEDNRPRTDIAPLITEALIAEINDKNWKVRNEALDKVKAIITNSSPIKPSLGELPAALSARLLDSNSKLAQSALQICEALASAMGVKCKSHVRTFFPAFFQAFGDSKQWIRAAAVSCVETWCREAGAQCPLEGEMLYDALKSGSPLLRATLLQWLAEHLPNVPPKSFPREELTVCVPILYACLEDRAADVRKVTGDCVLPFMLHLGYEAMHKQLDKLKPGSKTVVQAALDKARPSLPVQPLPPSKGKKEEQRGVKSAGALKKEAEKKGTAVKGKGPVKSASASGRGKKDDEDCSPLLPNNNAKNQRIIDDQKLKVLKWNFTTPREEFFELLKEQMATAGLNKQLVANMFHNDFRYHLKAIEALSEDLHENGQALMANLDLVLKWLTLRFFDTNPSVILKGLEYLSIVGDPKDTVRNGVKALFKQICVVYSVTKLFGYLMEGLKSKNARQRAECLECIGHLLETYGSTVMGSGGSGALKELARHIGDRDNAVRSAALNCVASAYFLEGEKVYKMIGQISDKDLSLLEERIKRAGKSRSAESRRSMLVPLTASGRPVQIQQEEPEPRRVITVDTTPAEYEEEEEEQPPAPAPLPVAPPEPKIITGPFGLDPELIAQLDAAVPVLRQPDVAEIDLKFLDEPIPTGTVRPQMTHTQPPISMVPMSPPRHTAPHPLVTPQPHSLTSHVDDSQLADTIHSIASPDLNTAGCGAHVGEAALCSLVGELLRVLGAGAGAAGSGPDAERLVRILNNVCVRVLEHSPRTPLLCAIVSLLHESIGVSDPAYPRYQDLLLKCFWKTLKMISTWDVNSIDYDAVLYRIHLFYKAYPNSYWKKNPDISDTPYRTVKTLVHTLVKMKGSSITNHLTQIPDQLKLDEKKENTPDALNGGSVLASVPPNNAALAAGRLPRAVHEELALILKRIGTKEHNKDALSQLYDLRERHPEVDIWTFMQGSSFYFRNYVERGLREVAEQRKLASMPIYKHDYKSDNIGNNENDEKSHVMFLERLRALQAKAGLKTESSPSSQPRTPIGDNRTLVDSINENTLPRTHSIDPQLDLHTTQTLSQRNEAEVDALRLKLQQIKSSSKR</sequence>
<dbReference type="Pfam" id="PF21041">
    <property type="entry name" value="XMAP215_CLASP_TOG"/>
    <property type="match status" value="1"/>
</dbReference>
<feature type="region of interest" description="Disordered" evidence="7">
    <location>
        <begin position="1008"/>
        <end position="1079"/>
    </location>
</feature>
<dbReference type="Proteomes" id="UP000814243">
    <property type="component" value="Unassembled WGS sequence"/>
</dbReference>
<dbReference type="GO" id="GO:0007051">
    <property type="term" value="P:spindle organization"/>
    <property type="evidence" value="ECO:0007669"/>
    <property type="project" value="InterPro"/>
</dbReference>
<feature type="region of interest" description="Disordered" evidence="7">
    <location>
        <begin position="173"/>
        <end position="223"/>
    </location>
</feature>
<gene>
    <name evidence="9" type="ORF">HF086_000684</name>
</gene>
<evidence type="ECO:0000256" key="1">
    <source>
        <dbReference type="ARBA" id="ARBA00004245"/>
    </source>
</evidence>
<comment type="similarity">
    <text evidence="5">Belongs to the TOG/XMAP215 family.</text>
</comment>
<dbReference type="PANTHER" id="PTHR12609">
    <property type="entry name" value="MICROTUBULE ASSOCIATED PROTEIN XMAP215"/>
    <property type="match status" value="1"/>
</dbReference>
<dbReference type="GO" id="GO:0030951">
    <property type="term" value="P:establishment or maintenance of microtubule cytoskeleton polarity"/>
    <property type="evidence" value="ECO:0007669"/>
    <property type="project" value="InterPro"/>
</dbReference>
<dbReference type="GO" id="GO:0046785">
    <property type="term" value="P:microtubule polymerization"/>
    <property type="evidence" value="ECO:0007669"/>
    <property type="project" value="InterPro"/>
</dbReference>
<dbReference type="GO" id="GO:0051010">
    <property type="term" value="F:microtubule plus-end binding"/>
    <property type="evidence" value="ECO:0007669"/>
    <property type="project" value="InterPro"/>
</dbReference>
<feature type="domain" description="TOG" evidence="8">
    <location>
        <begin position="780"/>
        <end position="1015"/>
    </location>
</feature>
<feature type="region of interest" description="Disordered" evidence="7">
    <location>
        <begin position="1785"/>
        <end position="1806"/>
    </location>
</feature>
<dbReference type="SUPFAM" id="SSF48371">
    <property type="entry name" value="ARM repeat"/>
    <property type="match status" value="2"/>
</dbReference>
<dbReference type="FunFam" id="1.25.10.10:FF:000019">
    <property type="entry name" value="Cytoskeleton-associated protein 5"/>
    <property type="match status" value="1"/>
</dbReference>
<protein>
    <recommendedName>
        <fullName evidence="8">TOG domain-containing protein</fullName>
    </recommendedName>
</protein>
<feature type="domain" description="TOG" evidence="8">
    <location>
        <begin position="226"/>
        <end position="461"/>
    </location>
</feature>
<feature type="repeat" description="HEAT" evidence="6">
    <location>
        <begin position="398"/>
        <end position="436"/>
    </location>
</feature>
<comment type="caution">
    <text evidence="9">The sequence shown here is derived from an EMBL/GenBank/DDBJ whole genome shotgun (WGS) entry which is preliminary data.</text>
</comment>
<dbReference type="EMBL" id="JACEFF010000085">
    <property type="protein sequence ID" value="KAH9644433.1"/>
    <property type="molecule type" value="Genomic_DNA"/>
</dbReference>
<evidence type="ECO:0000313" key="10">
    <source>
        <dbReference type="Proteomes" id="UP000814243"/>
    </source>
</evidence>
<organism evidence="9 10">
    <name type="scientific">Spodoptera exigua</name>
    <name type="common">Beet armyworm</name>
    <name type="synonym">Noctua fulgens</name>
    <dbReference type="NCBI Taxonomy" id="7107"/>
    <lineage>
        <taxon>Eukaryota</taxon>
        <taxon>Metazoa</taxon>
        <taxon>Ecdysozoa</taxon>
        <taxon>Arthropoda</taxon>
        <taxon>Hexapoda</taxon>
        <taxon>Insecta</taxon>
        <taxon>Pterygota</taxon>
        <taxon>Neoptera</taxon>
        <taxon>Endopterygota</taxon>
        <taxon>Lepidoptera</taxon>
        <taxon>Glossata</taxon>
        <taxon>Ditrysia</taxon>
        <taxon>Noctuoidea</taxon>
        <taxon>Noctuidae</taxon>
        <taxon>Amphipyrinae</taxon>
        <taxon>Spodoptera</taxon>
    </lineage>
</organism>
<comment type="subcellular location">
    <subcellularLocation>
        <location evidence="1">Cytoplasm</location>
        <location evidence="1">Cytoskeleton</location>
    </subcellularLocation>
</comment>
<evidence type="ECO:0000256" key="5">
    <source>
        <dbReference type="ARBA" id="ARBA00025722"/>
    </source>
</evidence>
<evidence type="ECO:0000259" key="8">
    <source>
        <dbReference type="SMART" id="SM01349"/>
    </source>
</evidence>
<dbReference type="GO" id="GO:0061863">
    <property type="term" value="F:microtubule plus end polymerase"/>
    <property type="evidence" value="ECO:0007669"/>
    <property type="project" value="InterPro"/>
</dbReference>
<evidence type="ECO:0000313" key="9">
    <source>
        <dbReference type="EMBL" id="KAH9644433.1"/>
    </source>
</evidence>
<name>A0A922SPC1_SPOEX</name>
<keyword evidence="2" id="KW-0963">Cytoplasm</keyword>
<accession>A0A922SPC1</accession>
<evidence type="ECO:0000256" key="7">
    <source>
        <dbReference type="SAM" id="MobiDB-lite"/>
    </source>
</evidence>
<keyword evidence="4" id="KW-0206">Cytoskeleton</keyword>
<dbReference type="FunFam" id="1.25.10.10:FF:000052">
    <property type="entry name" value="Cytoskeleton associated protein 5"/>
    <property type="match status" value="1"/>
</dbReference>
<feature type="domain" description="TOG" evidence="8">
    <location>
        <begin position="3"/>
        <end position="183"/>
    </location>
</feature>
<dbReference type="Gene3D" id="1.25.10.10">
    <property type="entry name" value="Leucine-rich Repeat Variant"/>
    <property type="match status" value="5"/>
</dbReference>
<dbReference type="InterPro" id="IPR045110">
    <property type="entry name" value="XMAP215"/>
</dbReference>
<feature type="compositionally biased region" description="Polar residues" evidence="7">
    <location>
        <begin position="745"/>
        <end position="755"/>
    </location>
</feature>
<dbReference type="InterPro" id="IPR034085">
    <property type="entry name" value="TOG"/>
</dbReference>
<evidence type="ECO:0000256" key="3">
    <source>
        <dbReference type="ARBA" id="ARBA00022737"/>
    </source>
</evidence>
<evidence type="ECO:0000256" key="4">
    <source>
        <dbReference type="ARBA" id="ARBA00023212"/>
    </source>
</evidence>
<dbReference type="InterPro" id="IPR024395">
    <property type="entry name" value="CLASP_N_dom"/>
</dbReference>
<evidence type="ECO:0000256" key="6">
    <source>
        <dbReference type="PROSITE-ProRule" id="PRU00103"/>
    </source>
</evidence>
<feature type="compositionally biased region" description="Polar residues" evidence="7">
    <location>
        <begin position="1789"/>
        <end position="1798"/>
    </location>
</feature>
<reference evidence="9" key="1">
    <citation type="journal article" date="2021" name="G3 (Bethesda)">
        <title>Genome and transcriptome analysis of the beet armyworm Spodoptera exigua reveals targets for pest control. .</title>
        <authorList>
            <person name="Simon S."/>
            <person name="Breeschoten T."/>
            <person name="Jansen H.J."/>
            <person name="Dirks R.P."/>
            <person name="Schranz M.E."/>
            <person name="Ros V.I.D."/>
        </authorList>
    </citation>
    <scope>NUCLEOTIDE SEQUENCE</scope>
    <source>
        <strain evidence="9">TB_SE_WUR_2020</strain>
    </source>
</reference>
<dbReference type="SMART" id="SM01349">
    <property type="entry name" value="TOG"/>
    <property type="match status" value="5"/>
</dbReference>
<dbReference type="PROSITE" id="PS50077">
    <property type="entry name" value="HEAT_REPEAT"/>
    <property type="match status" value="1"/>
</dbReference>
<feature type="domain" description="TOG" evidence="8">
    <location>
        <begin position="524"/>
        <end position="742"/>
    </location>
</feature>
<dbReference type="InterPro" id="IPR048491">
    <property type="entry name" value="XMAP215_CLASP_TOG"/>
</dbReference>